<dbReference type="RefSeq" id="WP_249321403.1">
    <property type="nucleotide sequence ID" value="NZ_CP060632.1"/>
</dbReference>
<keyword evidence="2" id="KW-1133">Transmembrane helix</keyword>
<evidence type="ECO:0000256" key="1">
    <source>
        <dbReference type="SAM" id="MobiDB-lite"/>
    </source>
</evidence>
<feature type="compositionally biased region" description="Low complexity" evidence="1">
    <location>
        <begin position="72"/>
        <end position="127"/>
    </location>
</feature>
<evidence type="ECO:0000313" key="4">
    <source>
        <dbReference type="Proteomes" id="UP000515819"/>
    </source>
</evidence>
<feature type="compositionally biased region" description="Polar residues" evidence="1">
    <location>
        <begin position="51"/>
        <end position="71"/>
    </location>
</feature>
<keyword evidence="2" id="KW-0472">Membrane</keyword>
<proteinExistence type="predicted"/>
<dbReference type="AlphaFoldDB" id="A0A7G9FN29"/>
<name>A0A7G9FN29_9FIRM</name>
<dbReference type="EMBL" id="CP060632">
    <property type="protein sequence ID" value="QNL99960.1"/>
    <property type="molecule type" value="Genomic_DNA"/>
</dbReference>
<dbReference type="KEGG" id="wcp:H9Q76_01205"/>
<protein>
    <submittedName>
        <fullName evidence="3">Uncharacterized protein</fullName>
    </submittedName>
</protein>
<evidence type="ECO:0000313" key="3">
    <source>
        <dbReference type="EMBL" id="QNL99960.1"/>
    </source>
</evidence>
<dbReference type="SUPFAM" id="SSF81995">
    <property type="entry name" value="beta-sandwich domain of Sec23/24"/>
    <property type="match status" value="1"/>
</dbReference>
<dbReference type="Proteomes" id="UP000515819">
    <property type="component" value="Chromosome"/>
</dbReference>
<keyword evidence="2" id="KW-0812">Transmembrane</keyword>
<feature type="region of interest" description="Disordered" evidence="1">
    <location>
        <begin position="26"/>
        <end position="138"/>
    </location>
</feature>
<reference evidence="3 4" key="1">
    <citation type="submission" date="2020-08" db="EMBL/GenBank/DDBJ databases">
        <authorList>
            <person name="Liu C."/>
            <person name="Sun Q."/>
        </authorList>
    </citation>
    <scope>NUCLEOTIDE SEQUENCE [LARGE SCALE GENOMIC DNA]</scope>
    <source>
        <strain evidence="3 4">NSJ-4</strain>
    </source>
</reference>
<sequence length="301" mass="32062">MKVCEMCGAQNDDVFTKCSVCGADLPSMNSQDGDDEKTVLIDPDQAPAQPSGLSLKTDTSTYGQADAGQTNPQPAAPQFGGMGQPQMNGMGQPQMNGMGQPQMNGMGQPGMNGMPQQGMPGQAPYGQPGFGGPTPAQPAKPKKGLIIGIIAAAVVVLAVAFVLIFKGGFGAKGGASSPEAVAQQFIEAMNDQDVDKMSALCPPFLDPGQEDIEDMLDSYSGYDVTFKYEGVESKEMYDSDDLDDLEEDISDYADKTIKLQDACDLEFSFNVAVTMSGETYDQSSTYPITCIKYKGNWYLYE</sequence>
<gene>
    <name evidence="3" type="ORF">H9Q76_01205</name>
</gene>
<keyword evidence="4" id="KW-1185">Reference proteome</keyword>
<evidence type="ECO:0000256" key="2">
    <source>
        <dbReference type="SAM" id="Phobius"/>
    </source>
</evidence>
<organism evidence="3 4">
    <name type="scientific">Wujia chipingensis</name>
    <dbReference type="NCBI Taxonomy" id="2763670"/>
    <lineage>
        <taxon>Bacteria</taxon>
        <taxon>Bacillati</taxon>
        <taxon>Bacillota</taxon>
        <taxon>Clostridia</taxon>
        <taxon>Lachnospirales</taxon>
        <taxon>Lachnospiraceae</taxon>
        <taxon>Wujia</taxon>
    </lineage>
</organism>
<accession>A0A7G9FN29</accession>
<feature type="transmembrane region" description="Helical" evidence="2">
    <location>
        <begin position="145"/>
        <end position="165"/>
    </location>
</feature>